<keyword evidence="2 5" id="KW-0812">Transmembrane</keyword>
<accession>A0A0G0PU05</accession>
<dbReference type="GO" id="GO:0140359">
    <property type="term" value="F:ABC-type transporter activity"/>
    <property type="evidence" value="ECO:0007669"/>
    <property type="project" value="InterPro"/>
</dbReference>
<comment type="caution">
    <text evidence="7">The sequence shown here is derived from an EMBL/GenBank/DDBJ whole genome shotgun (WGS) entry which is preliminary data.</text>
</comment>
<dbReference type="Proteomes" id="UP000034539">
    <property type="component" value="Unassembled WGS sequence"/>
</dbReference>
<dbReference type="EMBL" id="LBXN01000072">
    <property type="protein sequence ID" value="KKR31393.1"/>
    <property type="molecule type" value="Genomic_DNA"/>
</dbReference>
<evidence type="ECO:0000256" key="3">
    <source>
        <dbReference type="ARBA" id="ARBA00022989"/>
    </source>
</evidence>
<sequence>MNKEIEEIVRGFKRSINLVEKPERRMLVLASVIMFITGVLTNLPAIILGKLVDTMVAEGSIGFSSIFPFILLISSIILIREFLTVIRKYLVENTATQTEKKQTLNAVEKLLRTDIENINKQQIGSLHGRIFRSIEGLIRMLKLTFLDFFPIFFSALAAIFIAFSQKPQRDYISSLNRFLHKKE</sequence>
<proteinExistence type="predicted"/>
<feature type="domain" description="ABC transmembrane type-1" evidence="6">
    <location>
        <begin position="28"/>
        <end position="165"/>
    </location>
</feature>
<dbReference type="Gene3D" id="1.20.1560.10">
    <property type="entry name" value="ABC transporter type 1, transmembrane domain"/>
    <property type="match status" value="1"/>
</dbReference>
<dbReference type="GO" id="GO:0005886">
    <property type="term" value="C:plasma membrane"/>
    <property type="evidence" value="ECO:0007669"/>
    <property type="project" value="UniProtKB-SubCell"/>
</dbReference>
<feature type="transmembrane region" description="Helical" evidence="5">
    <location>
        <begin position="26"/>
        <end position="48"/>
    </location>
</feature>
<dbReference type="SUPFAM" id="SSF90123">
    <property type="entry name" value="ABC transporter transmembrane region"/>
    <property type="match status" value="1"/>
</dbReference>
<dbReference type="GO" id="GO:0005524">
    <property type="term" value="F:ATP binding"/>
    <property type="evidence" value="ECO:0007669"/>
    <property type="project" value="InterPro"/>
</dbReference>
<dbReference type="InterPro" id="IPR036640">
    <property type="entry name" value="ABC1_TM_sf"/>
</dbReference>
<evidence type="ECO:0000313" key="7">
    <source>
        <dbReference type="EMBL" id="KKR31393.1"/>
    </source>
</evidence>
<dbReference type="PROSITE" id="PS50929">
    <property type="entry name" value="ABC_TM1F"/>
    <property type="match status" value="1"/>
</dbReference>
<feature type="transmembrane region" description="Helical" evidence="5">
    <location>
        <begin position="60"/>
        <end position="79"/>
    </location>
</feature>
<gene>
    <name evidence="7" type="ORF">UT63_C0072G0014</name>
</gene>
<evidence type="ECO:0000259" key="6">
    <source>
        <dbReference type="PROSITE" id="PS50929"/>
    </source>
</evidence>
<evidence type="ECO:0000256" key="4">
    <source>
        <dbReference type="ARBA" id="ARBA00023136"/>
    </source>
</evidence>
<name>A0A0G0PU05_9BACT</name>
<dbReference type="InterPro" id="IPR011527">
    <property type="entry name" value="ABC1_TM_dom"/>
</dbReference>
<dbReference type="AlphaFoldDB" id="A0A0G0PU05"/>
<protein>
    <recommendedName>
        <fullName evidence="6">ABC transmembrane type-1 domain-containing protein</fullName>
    </recommendedName>
</protein>
<keyword evidence="3 5" id="KW-1133">Transmembrane helix</keyword>
<feature type="transmembrane region" description="Helical" evidence="5">
    <location>
        <begin position="143"/>
        <end position="163"/>
    </location>
</feature>
<dbReference type="Pfam" id="PF00664">
    <property type="entry name" value="ABC_membrane"/>
    <property type="match status" value="1"/>
</dbReference>
<organism evidence="7 8">
    <name type="scientific">Candidatus Gottesmanbacteria bacterium GW2011_GWC2_39_8</name>
    <dbReference type="NCBI Taxonomy" id="1618450"/>
    <lineage>
        <taxon>Bacteria</taxon>
        <taxon>Candidatus Gottesmaniibacteriota</taxon>
    </lineage>
</organism>
<keyword evidence="4 5" id="KW-0472">Membrane</keyword>
<evidence type="ECO:0000256" key="5">
    <source>
        <dbReference type="SAM" id="Phobius"/>
    </source>
</evidence>
<evidence type="ECO:0000256" key="1">
    <source>
        <dbReference type="ARBA" id="ARBA00004651"/>
    </source>
</evidence>
<comment type="subcellular location">
    <subcellularLocation>
        <location evidence="1">Cell membrane</location>
        <topology evidence="1">Multi-pass membrane protein</topology>
    </subcellularLocation>
</comment>
<evidence type="ECO:0000313" key="8">
    <source>
        <dbReference type="Proteomes" id="UP000034539"/>
    </source>
</evidence>
<evidence type="ECO:0000256" key="2">
    <source>
        <dbReference type="ARBA" id="ARBA00022692"/>
    </source>
</evidence>
<reference evidence="7 8" key="1">
    <citation type="journal article" date="2015" name="Nature">
        <title>rRNA introns, odd ribosomes, and small enigmatic genomes across a large radiation of phyla.</title>
        <authorList>
            <person name="Brown C.T."/>
            <person name="Hug L.A."/>
            <person name="Thomas B.C."/>
            <person name="Sharon I."/>
            <person name="Castelle C.J."/>
            <person name="Singh A."/>
            <person name="Wilkins M.J."/>
            <person name="Williams K.H."/>
            <person name="Banfield J.F."/>
        </authorList>
    </citation>
    <scope>NUCLEOTIDE SEQUENCE [LARGE SCALE GENOMIC DNA]</scope>
</reference>